<evidence type="ECO:0000256" key="8">
    <source>
        <dbReference type="ARBA" id="ARBA00023047"/>
    </source>
</evidence>
<evidence type="ECO:0000256" key="6">
    <source>
        <dbReference type="ARBA" id="ARBA00022692"/>
    </source>
</evidence>
<dbReference type="InterPro" id="IPR049712">
    <property type="entry name" value="Poly_export"/>
</dbReference>
<evidence type="ECO:0000256" key="13">
    <source>
        <dbReference type="ARBA" id="ARBA00023237"/>
    </source>
</evidence>
<evidence type="ECO:0000256" key="14">
    <source>
        <dbReference type="ARBA" id="ARBA00023288"/>
    </source>
</evidence>
<evidence type="ECO:0000313" key="17">
    <source>
        <dbReference type="EMBL" id="GGM07510.1"/>
    </source>
</evidence>
<comment type="subcellular location">
    <subcellularLocation>
        <location evidence="1">Cell outer membrane</location>
        <topology evidence="1">Multi-pass membrane protein</topology>
    </subcellularLocation>
</comment>
<keyword evidence="7" id="KW-0732">Signal</keyword>
<keyword evidence="3" id="KW-0813">Transport</keyword>
<dbReference type="Pfam" id="PF02563">
    <property type="entry name" value="Poly_export"/>
    <property type="match status" value="1"/>
</dbReference>
<dbReference type="Proteomes" id="UP000649829">
    <property type="component" value="Unassembled WGS sequence"/>
</dbReference>
<evidence type="ECO:0000259" key="16">
    <source>
        <dbReference type="Pfam" id="PF22461"/>
    </source>
</evidence>
<keyword evidence="13" id="KW-0998">Cell outer membrane</keyword>
<keyword evidence="4" id="KW-1134">Transmembrane beta strand</keyword>
<keyword evidence="10" id="KW-0626">Porin</keyword>
<organism evidence="17 18">
    <name type="scientific">Pseudooceanicola nanhaiensis</name>
    <dbReference type="NCBI Taxonomy" id="375761"/>
    <lineage>
        <taxon>Bacteria</taxon>
        <taxon>Pseudomonadati</taxon>
        <taxon>Pseudomonadota</taxon>
        <taxon>Alphaproteobacteria</taxon>
        <taxon>Rhodobacterales</taxon>
        <taxon>Paracoccaceae</taxon>
        <taxon>Pseudooceanicola</taxon>
    </lineage>
</organism>
<evidence type="ECO:0000256" key="4">
    <source>
        <dbReference type="ARBA" id="ARBA00022452"/>
    </source>
</evidence>
<keyword evidence="9" id="KW-0406">Ion transport</keyword>
<dbReference type="EMBL" id="BMLF01000002">
    <property type="protein sequence ID" value="GGM07510.1"/>
    <property type="molecule type" value="Genomic_DNA"/>
</dbReference>
<proteinExistence type="inferred from homology"/>
<dbReference type="Pfam" id="PF22461">
    <property type="entry name" value="SLBB_2"/>
    <property type="match status" value="1"/>
</dbReference>
<comment type="similarity">
    <text evidence="2">Belongs to the BexD/CtrA/VexA family.</text>
</comment>
<protein>
    <submittedName>
        <fullName evidence="17">Polysaccharide biosynthesis protein</fullName>
    </submittedName>
</protein>
<keyword evidence="5" id="KW-0762">Sugar transport</keyword>
<keyword evidence="11" id="KW-0472">Membrane</keyword>
<keyword evidence="8" id="KW-0625">Polysaccharide transport</keyword>
<dbReference type="Gene3D" id="3.10.560.10">
    <property type="entry name" value="Outer membrane lipoprotein wza domain like"/>
    <property type="match status" value="2"/>
</dbReference>
<keyword evidence="6" id="KW-0812">Transmembrane</keyword>
<keyword evidence="14" id="KW-0449">Lipoprotein</keyword>
<reference evidence="17" key="1">
    <citation type="journal article" date="2014" name="Int. J. Syst. Evol. Microbiol.">
        <title>Complete genome sequence of Corynebacterium casei LMG S-19264T (=DSM 44701T), isolated from a smear-ripened cheese.</title>
        <authorList>
            <consortium name="US DOE Joint Genome Institute (JGI-PGF)"/>
            <person name="Walter F."/>
            <person name="Albersmeier A."/>
            <person name="Kalinowski J."/>
            <person name="Ruckert C."/>
        </authorList>
    </citation>
    <scope>NUCLEOTIDE SEQUENCE</scope>
    <source>
        <strain evidence="17">CGMCC 1.6293</strain>
    </source>
</reference>
<evidence type="ECO:0000256" key="1">
    <source>
        <dbReference type="ARBA" id="ARBA00004571"/>
    </source>
</evidence>
<evidence type="ECO:0000256" key="5">
    <source>
        <dbReference type="ARBA" id="ARBA00022597"/>
    </source>
</evidence>
<feature type="domain" description="SLBB" evidence="16">
    <location>
        <begin position="142"/>
        <end position="210"/>
    </location>
</feature>
<feature type="domain" description="Polysaccharide export protein N-terminal" evidence="15">
    <location>
        <begin position="45"/>
        <end position="125"/>
    </location>
</feature>
<sequence>MAAHNDKPTYSVVEVSRASIPMISRWPTTGLEEGFHWPSGSRGPKSSVIRAGDVVNLAVWDSQENSLLTAPGQKVVQMEGLVVSSSGTIFVPYVDEVPIAGNTPDQARRLIQDRLVAILPDAQVQLGFAAGSDNSIDLVSGVARPGTYPLPNRDYRILSAISQGGGISPGLRNPSVRLTRGGSSFRIPAKELLSNPARNVVMRGGDQVVVQEDERYFTALGASGKEQILPFERSSITALEAVSMMGGIDDVRADPKGILILREYPMSAVRRDASGPDLPYVVFVIDMTTADGLFAARNFQINPKDTVLATESPVTAAQTVINLIGRLFYVSTQVGAI</sequence>
<evidence type="ECO:0000259" key="15">
    <source>
        <dbReference type="Pfam" id="PF02563"/>
    </source>
</evidence>
<name>A0A917WJ93_9RHOB</name>
<dbReference type="GO" id="GO:0015159">
    <property type="term" value="F:polysaccharide transmembrane transporter activity"/>
    <property type="evidence" value="ECO:0007669"/>
    <property type="project" value="InterPro"/>
</dbReference>
<dbReference type="AlphaFoldDB" id="A0A917WJ93"/>
<dbReference type="GO" id="GO:0009279">
    <property type="term" value="C:cell outer membrane"/>
    <property type="evidence" value="ECO:0007669"/>
    <property type="project" value="UniProtKB-SubCell"/>
</dbReference>
<evidence type="ECO:0000256" key="7">
    <source>
        <dbReference type="ARBA" id="ARBA00022729"/>
    </source>
</evidence>
<dbReference type="GO" id="GO:0006811">
    <property type="term" value="P:monoatomic ion transport"/>
    <property type="evidence" value="ECO:0007669"/>
    <property type="project" value="UniProtKB-KW"/>
</dbReference>
<evidence type="ECO:0000256" key="9">
    <source>
        <dbReference type="ARBA" id="ARBA00023065"/>
    </source>
</evidence>
<evidence type="ECO:0000256" key="11">
    <source>
        <dbReference type="ARBA" id="ARBA00023136"/>
    </source>
</evidence>
<reference evidence="17" key="2">
    <citation type="submission" date="2020-09" db="EMBL/GenBank/DDBJ databases">
        <authorList>
            <person name="Sun Q."/>
            <person name="Zhou Y."/>
        </authorList>
    </citation>
    <scope>NUCLEOTIDE SEQUENCE</scope>
    <source>
        <strain evidence="17">CGMCC 1.6293</strain>
    </source>
</reference>
<dbReference type="GO" id="GO:0046930">
    <property type="term" value="C:pore complex"/>
    <property type="evidence" value="ECO:0007669"/>
    <property type="project" value="UniProtKB-KW"/>
</dbReference>
<accession>A0A917WJ93</accession>
<evidence type="ECO:0000256" key="12">
    <source>
        <dbReference type="ARBA" id="ARBA00023139"/>
    </source>
</evidence>
<gene>
    <name evidence="17" type="ORF">GCM10011534_31850</name>
</gene>
<keyword evidence="18" id="KW-1185">Reference proteome</keyword>
<dbReference type="Gene3D" id="3.30.1950.10">
    <property type="entry name" value="wza like domain"/>
    <property type="match status" value="1"/>
</dbReference>
<dbReference type="InterPro" id="IPR054765">
    <property type="entry name" value="SLBB_dom"/>
</dbReference>
<dbReference type="GO" id="GO:0015288">
    <property type="term" value="F:porin activity"/>
    <property type="evidence" value="ECO:0007669"/>
    <property type="project" value="UniProtKB-KW"/>
</dbReference>
<keyword evidence="12" id="KW-0564">Palmitate</keyword>
<dbReference type="InterPro" id="IPR003715">
    <property type="entry name" value="Poly_export_N"/>
</dbReference>
<dbReference type="PANTHER" id="PTHR33619">
    <property type="entry name" value="POLYSACCHARIDE EXPORT PROTEIN GFCE-RELATED"/>
    <property type="match status" value="1"/>
</dbReference>
<evidence type="ECO:0000313" key="18">
    <source>
        <dbReference type="Proteomes" id="UP000649829"/>
    </source>
</evidence>
<evidence type="ECO:0000256" key="10">
    <source>
        <dbReference type="ARBA" id="ARBA00023114"/>
    </source>
</evidence>
<evidence type="ECO:0000256" key="3">
    <source>
        <dbReference type="ARBA" id="ARBA00022448"/>
    </source>
</evidence>
<dbReference type="PANTHER" id="PTHR33619:SF3">
    <property type="entry name" value="POLYSACCHARIDE EXPORT PROTEIN GFCE-RELATED"/>
    <property type="match status" value="1"/>
</dbReference>
<evidence type="ECO:0000256" key="2">
    <source>
        <dbReference type="ARBA" id="ARBA00009450"/>
    </source>
</evidence>
<comment type="caution">
    <text evidence="17">The sequence shown here is derived from an EMBL/GenBank/DDBJ whole genome shotgun (WGS) entry which is preliminary data.</text>
</comment>